<evidence type="ECO:0000313" key="4">
    <source>
        <dbReference type="EMBL" id="KTD03105.1"/>
    </source>
</evidence>
<reference evidence="5 7" key="2">
    <citation type="submission" date="2018-06" db="EMBL/GenBank/DDBJ databases">
        <authorList>
            <consortium name="Pathogen Informatics"/>
            <person name="Doyle S."/>
        </authorList>
    </citation>
    <scope>NUCLEOTIDE SEQUENCE [LARGE SCALE GENOMIC DNA]</scope>
    <source>
        <strain evidence="5 7">NCTC12022</strain>
    </source>
</reference>
<dbReference type="PANTHER" id="PTHR45138">
    <property type="entry name" value="REGULATORY COMPONENTS OF SENSORY TRANSDUCTION SYSTEM"/>
    <property type="match status" value="1"/>
</dbReference>
<dbReference type="STRING" id="453.Lfee_0461"/>
<keyword evidence="5" id="KW-0418">Kinase</keyword>
<dbReference type="InterPro" id="IPR025991">
    <property type="entry name" value="Chemoreceptor_zinc-bind_dom"/>
</dbReference>
<keyword evidence="6" id="KW-1185">Reference proteome</keyword>
<evidence type="ECO:0000313" key="5">
    <source>
        <dbReference type="EMBL" id="SPX61335.1"/>
    </source>
</evidence>
<dbReference type="GO" id="GO:0052621">
    <property type="term" value="F:diguanylate cyclase activity"/>
    <property type="evidence" value="ECO:0007669"/>
    <property type="project" value="UniProtKB-EC"/>
</dbReference>
<sequence length="299" mass="33582">MLSANMIPRHELQQIIIQLEQALSEHLQWYSTLLRALVCHLPIDNNNLQADGHHKCIFGQWLCTSAPKELNDYPGFLTIDEAHKKIHLLALQLVKETATGNISPVSYDLFSSALAYLQLEITALKGELESLLYNRDALTGAISQLGILPILREQQELAKRQDQNCCIAMVDLDHFSEINEQHGRYIGDKVLAAVAHYLIDNLRPYDRVFRYGGEEFLLCIPFTGLAPSQKVVERLRRGLATITIDAGQQETIRITVSTGLALLDPHMPIEQCIDHSMQAMSTAKAAGRNCVKIWETSNE</sequence>
<proteinExistence type="predicted"/>
<evidence type="ECO:0000313" key="6">
    <source>
        <dbReference type="Proteomes" id="UP000054698"/>
    </source>
</evidence>
<dbReference type="Pfam" id="PF00990">
    <property type="entry name" value="GGDEF"/>
    <property type="match status" value="1"/>
</dbReference>
<gene>
    <name evidence="5" type="primary">ydeH</name>
    <name evidence="4" type="ORF">Lfee_0461</name>
    <name evidence="5" type="ORF">NCTC12022_02075</name>
</gene>
<evidence type="ECO:0000313" key="7">
    <source>
        <dbReference type="Proteomes" id="UP000251942"/>
    </source>
</evidence>
<evidence type="ECO:0000256" key="2">
    <source>
        <dbReference type="ARBA" id="ARBA00034247"/>
    </source>
</evidence>
<dbReference type="Gene3D" id="3.30.70.270">
    <property type="match status" value="1"/>
</dbReference>
<feature type="domain" description="GGDEF" evidence="3">
    <location>
        <begin position="163"/>
        <end position="296"/>
    </location>
</feature>
<name>A0A0W0U5T8_9GAMM</name>
<dbReference type="Proteomes" id="UP000054698">
    <property type="component" value="Unassembled WGS sequence"/>
</dbReference>
<keyword evidence="5" id="KW-0808">Transferase</keyword>
<evidence type="ECO:0000256" key="1">
    <source>
        <dbReference type="ARBA" id="ARBA00012528"/>
    </source>
</evidence>
<dbReference type="SMART" id="SM00267">
    <property type="entry name" value="GGDEF"/>
    <property type="match status" value="1"/>
</dbReference>
<dbReference type="GO" id="GO:0016301">
    <property type="term" value="F:kinase activity"/>
    <property type="evidence" value="ECO:0007669"/>
    <property type="project" value="UniProtKB-KW"/>
</dbReference>
<dbReference type="GO" id="GO:0043709">
    <property type="term" value="P:cell adhesion involved in single-species biofilm formation"/>
    <property type="evidence" value="ECO:0007669"/>
    <property type="project" value="TreeGrafter"/>
</dbReference>
<dbReference type="PROSITE" id="PS50887">
    <property type="entry name" value="GGDEF"/>
    <property type="match status" value="1"/>
</dbReference>
<dbReference type="RefSeq" id="WP_082646545.1">
    <property type="nucleotide sequence ID" value="NZ_CAAAHT010000012.1"/>
</dbReference>
<dbReference type="NCBIfam" id="TIGR00254">
    <property type="entry name" value="GGDEF"/>
    <property type="match status" value="1"/>
</dbReference>
<dbReference type="InterPro" id="IPR029787">
    <property type="entry name" value="Nucleotide_cyclase"/>
</dbReference>
<dbReference type="AlphaFoldDB" id="A0A0W0U5T8"/>
<dbReference type="OrthoDB" id="9812260at2"/>
<dbReference type="InterPro" id="IPR043128">
    <property type="entry name" value="Rev_trsase/Diguanyl_cyclase"/>
</dbReference>
<dbReference type="EC" id="2.7.7.65" evidence="1"/>
<dbReference type="GO" id="GO:1902201">
    <property type="term" value="P:negative regulation of bacterial-type flagellum-dependent cell motility"/>
    <property type="evidence" value="ECO:0007669"/>
    <property type="project" value="TreeGrafter"/>
</dbReference>
<dbReference type="InterPro" id="IPR000160">
    <property type="entry name" value="GGDEF_dom"/>
</dbReference>
<dbReference type="Gene3D" id="1.20.120.30">
    <property type="entry name" value="Aspartate receptor, ligand-binding domain"/>
    <property type="match status" value="1"/>
</dbReference>
<dbReference type="InterPro" id="IPR050469">
    <property type="entry name" value="Diguanylate_Cyclase"/>
</dbReference>
<dbReference type="PANTHER" id="PTHR45138:SF9">
    <property type="entry name" value="DIGUANYLATE CYCLASE DGCM-RELATED"/>
    <property type="match status" value="1"/>
</dbReference>
<dbReference type="CDD" id="cd01949">
    <property type="entry name" value="GGDEF"/>
    <property type="match status" value="1"/>
</dbReference>
<organism evidence="4 6">
    <name type="scientific">Legionella feeleii</name>
    <dbReference type="NCBI Taxonomy" id="453"/>
    <lineage>
        <taxon>Bacteria</taxon>
        <taxon>Pseudomonadati</taxon>
        <taxon>Pseudomonadota</taxon>
        <taxon>Gammaproteobacteria</taxon>
        <taxon>Legionellales</taxon>
        <taxon>Legionellaceae</taxon>
        <taxon>Legionella</taxon>
    </lineage>
</organism>
<accession>A0A0W0U5T8</accession>
<dbReference type="Proteomes" id="UP000251942">
    <property type="component" value="Unassembled WGS sequence"/>
</dbReference>
<evidence type="ECO:0000259" key="3">
    <source>
        <dbReference type="PROSITE" id="PS50887"/>
    </source>
</evidence>
<reference evidence="4 6" key="1">
    <citation type="submission" date="2015-11" db="EMBL/GenBank/DDBJ databases">
        <title>Genomic analysis of 38 Legionella species identifies large and diverse effector repertoires.</title>
        <authorList>
            <person name="Burstein D."/>
            <person name="Amaro F."/>
            <person name="Zusman T."/>
            <person name="Lifshitz Z."/>
            <person name="Cohen O."/>
            <person name="Gilbert J.A."/>
            <person name="Pupko T."/>
            <person name="Shuman H.A."/>
            <person name="Segal G."/>
        </authorList>
    </citation>
    <scope>NUCLEOTIDE SEQUENCE [LARGE SCALE GENOMIC DNA]</scope>
    <source>
        <strain evidence="4 6">WO-44C</strain>
    </source>
</reference>
<dbReference type="GO" id="GO:0005886">
    <property type="term" value="C:plasma membrane"/>
    <property type="evidence" value="ECO:0007669"/>
    <property type="project" value="TreeGrafter"/>
</dbReference>
<dbReference type="SUPFAM" id="SSF55073">
    <property type="entry name" value="Nucleotide cyclase"/>
    <property type="match status" value="1"/>
</dbReference>
<dbReference type="PATRIC" id="fig|453.4.peg.500"/>
<dbReference type="EMBL" id="LNYB01000016">
    <property type="protein sequence ID" value="KTD03105.1"/>
    <property type="molecule type" value="Genomic_DNA"/>
</dbReference>
<comment type="catalytic activity">
    <reaction evidence="2">
        <text>2 GTP = 3',3'-c-di-GMP + 2 diphosphate</text>
        <dbReference type="Rhea" id="RHEA:24898"/>
        <dbReference type="ChEBI" id="CHEBI:33019"/>
        <dbReference type="ChEBI" id="CHEBI:37565"/>
        <dbReference type="ChEBI" id="CHEBI:58805"/>
        <dbReference type="EC" id="2.7.7.65"/>
    </reaction>
</comment>
<protein>
    <recommendedName>
        <fullName evidence="1">diguanylate cyclase</fullName>
        <ecNumber evidence="1">2.7.7.65</ecNumber>
    </recommendedName>
</protein>
<keyword evidence="5" id="KW-0548">Nucleotidyltransferase</keyword>
<dbReference type="Pfam" id="PF13682">
    <property type="entry name" value="CZB"/>
    <property type="match status" value="1"/>
</dbReference>
<dbReference type="EMBL" id="UASS01000018">
    <property type="protein sequence ID" value="SPX61335.1"/>
    <property type="molecule type" value="Genomic_DNA"/>
</dbReference>